<dbReference type="InterPro" id="IPR036314">
    <property type="entry name" value="SOD_C_sf"/>
</dbReference>
<feature type="repeat" description="TPR" evidence="6">
    <location>
        <begin position="466"/>
        <end position="499"/>
    </location>
</feature>
<dbReference type="GO" id="GO:0005737">
    <property type="term" value="C:cytoplasm"/>
    <property type="evidence" value="ECO:0007669"/>
    <property type="project" value="UniProtKB-SubCell"/>
</dbReference>
<protein>
    <recommendedName>
        <fullName evidence="8">STI1 domain-containing protein</fullName>
    </recommendedName>
</protein>
<dbReference type="PANTHER" id="PTHR22904">
    <property type="entry name" value="TPR REPEAT CONTAINING PROTEIN"/>
    <property type="match status" value="1"/>
</dbReference>
<comment type="subcellular location">
    <subcellularLocation>
        <location evidence="1">Cytoplasm</location>
    </subcellularLocation>
</comment>
<dbReference type="Gene3D" id="1.10.260.100">
    <property type="match status" value="2"/>
</dbReference>
<evidence type="ECO:0000256" key="1">
    <source>
        <dbReference type="ARBA" id="ARBA00004496"/>
    </source>
</evidence>
<dbReference type="FunFam" id="1.25.40.10:FF:000010">
    <property type="entry name" value="Stress-induced phosphoprotein 1"/>
    <property type="match status" value="1"/>
</dbReference>
<evidence type="ECO:0000259" key="8">
    <source>
        <dbReference type="SMART" id="SM00727"/>
    </source>
</evidence>
<feature type="region of interest" description="Disordered" evidence="7">
    <location>
        <begin position="405"/>
        <end position="475"/>
    </location>
</feature>
<keyword evidence="10" id="KW-1185">Reference proteome</keyword>
<dbReference type="FunFam" id="1.25.40.10:FF:000027">
    <property type="entry name" value="stress-induced-phosphoprotein 1 isoform X1"/>
    <property type="match status" value="1"/>
</dbReference>
<feature type="compositionally biased region" description="Basic and acidic residues" evidence="7">
    <location>
        <begin position="460"/>
        <end position="472"/>
    </location>
</feature>
<gene>
    <name evidence="9" type="ORF">EW026_g2821</name>
</gene>
<evidence type="ECO:0000256" key="3">
    <source>
        <dbReference type="ARBA" id="ARBA00022737"/>
    </source>
</evidence>
<feature type="repeat" description="TPR" evidence="6">
    <location>
        <begin position="541"/>
        <end position="574"/>
    </location>
</feature>
<dbReference type="Gene3D" id="1.25.40.10">
    <property type="entry name" value="Tetratricopeptide repeat domain"/>
    <property type="match status" value="3"/>
</dbReference>
<dbReference type="Proteomes" id="UP000309038">
    <property type="component" value="Unassembled WGS sequence"/>
</dbReference>
<feature type="repeat" description="TPR" evidence="6">
    <location>
        <begin position="277"/>
        <end position="310"/>
    </location>
</feature>
<dbReference type="PROSITE" id="PS50005">
    <property type="entry name" value="TPR"/>
    <property type="match status" value="7"/>
</dbReference>
<reference evidence="9 10" key="1">
    <citation type="submission" date="2019-02" db="EMBL/GenBank/DDBJ databases">
        <title>Genome sequencing of the rare red list fungi Phlebia centrifuga.</title>
        <authorList>
            <person name="Buettner E."/>
            <person name="Kellner H."/>
        </authorList>
    </citation>
    <scope>NUCLEOTIDE SEQUENCE [LARGE SCALE GENOMIC DNA]</scope>
    <source>
        <strain evidence="9 10">DSM 108282</strain>
    </source>
</reference>
<evidence type="ECO:0000313" key="10">
    <source>
        <dbReference type="Proteomes" id="UP000309038"/>
    </source>
</evidence>
<dbReference type="GO" id="GO:0051879">
    <property type="term" value="F:Hsp90 protein binding"/>
    <property type="evidence" value="ECO:0007669"/>
    <property type="project" value="TreeGrafter"/>
</dbReference>
<comment type="caution">
    <text evidence="9">The sequence shown here is derived from an EMBL/GenBank/DDBJ whole genome shotgun (WGS) entry which is preliminary data.</text>
</comment>
<keyword evidence="4 6" id="KW-0802">TPR repeat</keyword>
<dbReference type="Pfam" id="PF13432">
    <property type="entry name" value="TPR_16"/>
    <property type="match status" value="1"/>
</dbReference>
<evidence type="ECO:0000256" key="6">
    <source>
        <dbReference type="PROSITE-ProRule" id="PRU00339"/>
    </source>
</evidence>
<feature type="domain" description="STI1" evidence="8">
    <location>
        <begin position="343"/>
        <end position="382"/>
    </location>
</feature>
<dbReference type="SUPFAM" id="SSF46609">
    <property type="entry name" value="Fe,Mn superoxide dismutase (SOD), N-terminal domain"/>
    <property type="match status" value="1"/>
</dbReference>
<keyword evidence="3" id="KW-0677">Repeat</keyword>
<sequence length="789" mass="87232">MVAVDYQQGLLDRLNDEVKDTVLQNKSVAQTVIEAALDPSKVLVYNYASEALNNSFFLQCLKPPATGFDSNEHEMDLWFSQKVKHHFGSLEQLKSNFSSTALGMFGPGWVWLVCDETANLAVYPTFGTGTLLIRSKKDVYEDKKIPIPVIGSEPPYIAPTTPHDLNPKPTSPASGLSHRPNPLHPSTPSRLFSSSSAPLSPLSVTAKSLDNAGVPSAEGYVPPSKIGRTLFPLLCVSVHEHAWLSAGYGVWGKEEYMKRFWSVVDWKQCVKVNPSWSKGYARKGAALHGERRYDEAIAAYEEGLKLEDSPALKKGLQEVKDAKAADAQGDGSEGFGIGKMFSDPNLIGKLATNPRTQKHLADPAFVQKLKMIQQNPKLGESLLSQDPRMIDVLGVMMGIDMQGFSREEGSDELPPGVKSDTVPRSPPSQPAASSSTPRPRSPPPEAKIEDVEMEDDDEESKAKKEAEAEKKAGNAAYKTRDFPTAAAHFEKAWEVWPKDMTFLTNLGAVYFEQGDYDKCIETCEKAIEEGRSLRADYKLIAKALGRTGSAYQKKGDLPTAIKYFQKSLTEHRTADILSKLRDTERAQAEEARLSYLSPEKANEAREEGNTLFKAGDFAGAVKAYTEAIKRDPSDPRGYNNRANAYTKLAAFPEALKDANEAIKADPKFIKAYIRKGQVLHAMRDYTKALEVMQATADLDEDRKHTKEISDLVMKCQQALMSQRTDESEEETLQRAMRDPEIAQIMSDPIMQSILQQAQSNPAALQDHMKNPAVRANIMKLVNAGIIKTR</sequence>
<feature type="repeat" description="TPR" evidence="6">
    <location>
        <begin position="669"/>
        <end position="702"/>
    </location>
</feature>
<dbReference type="InterPro" id="IPR006636">
    <property type="entry name" value="STI1_HS-bd"/>
</dbReference>
<feature type="repeat" description="TPR" evidence="6">
    <location>
        <begin position="601"/>
        <end position="634"/>
    </location>
</feature>
<feature type="region of interest" description="Disordered" evidence="7">
    <location>
        <begin position="154"/>
        <end position="195"/>
    </location>
</feature>
<dbReference type="SUPFAM" id="SSF48452">
    <property type="entry name" value="TPR-like"/>
    <property type="match status" value="3"/>
</dbReference>
<dbReference type="InterPro" id="IPR036324">
    <property type="entry name" value="Mn/Fe_SOD_N_sf"/>
</dbReference>
<dbReference type="GO" id="GO:0046872">
    <property type="term" value="F:metal ion binding"/>
    <property type="evidence" value="ECO:0007669"/>
    <property type="project" value="InterPro"/>
</dbReference>
<dbReference type="Pfam" id="PF17830">
    <property type="entry name" value="STI1-HOP_DP"/>
    <property type="match status" value="2"/>
</dbReference>
<proteinExistence type="predicted"/>
<evidence type="ECO:0000256" key="7">
    <source>
        <dbReference type="SAM" id="MobiDB-lite"/>
    </source>
</evidence>
<dbReference type="SUPFAM" id="SSF54719">
    <property type="entry name" value="Fe,Mn superoxide dismutase (SOD), C-terminal domain"/>
    <property type="match status" value="1"/>
</dbReference>
<evidence type="ECO:0000313" key="9">
    <source>
        <dbReference type="EMBL" id="THG99549.1"/>
    </source>
</evidence>
<feature type="repeat" description="TPR" evidence="6">
    <location>
        <begin position="500"/>
        <end position="533"/>
    </location>
</feature>
<dbReference type="InterPro" id="IPR019832">
    <property type="entry name" value="Mn/Fe_SOD_C"/>
</dbReference>
<feature type="domain" description="STI1" evidence="8">
    <location>
        <begin position="738"/>
        <end position="777"/>
    </location>
</feature>
<evidence type="ECO:0000256" key="2">
    <source>
        <dbReference type="ARBA" id="ARBA00022490"/>
    </source>
</evidence>
<dbReference type="Pfam" id="PF02777">
    <property type="entry name" value="Sod_Fe_C"/>
    <property type="match status" value="2"/>
</dbReference>
<keyword evidence="2" id="KW-0963">Cytoplasm</keyword>
<dbReference type="FunFam" id="1.10.260.100:FF:000002">
    <property type="entry name" value="Stress-induced-phosphoprotein 1 (Hsp70/Hsp90-organizing)"/>
    <property type="match status" value="1"/>
</dbReference>
<comment type="subunit">
    <text evidence="5">Part of a larger complex that includes HSP70, HSP90, and immunophilins.</text>
</comment>
<dbReference type="SMART" id="SM00028">
    <property type="entry name" value="TPR"/>
    <property type="match status" value="7"/>
</dbReference>
<dbReference type="SMART" id="SM00727">
    <property type="entry name" value="STI1"/>
    <property type="match status" value="2"/>
</dbReference>
<dbReference type="InterPro" id="IPR019734">
    <property type="entry name" value="TPR_rpt"/>
</dbReference>
<evidence type="ECO:0000256" key="4">
    <source>
        <dbReference type="ARBA" id="ARBA00022803"/>
    </source>
</evidence>
<dbReference type="Pfam" id="PF13181">
    <property type="entry name" value="TPR_8"/>
    <property type="match status" value="1"/>
</dbReference>
<dbReference type="FunFam" id="1.10.260.100:FF:000004">
    <property type="entry name" value="Putative stress-induced-phosphoprotein 1"/>
    <property type="match status" value="1"/>
</dbReference>
<evidence type="ECO:0000256" key="5">
    <source>
        <dbReference type="ARBA" id="ARBA00064323"/>
    </source>
</evidence>
<dbReference type="Gene3D" id="3.55.40.20">
    <property type="entry name" value="Iron/manganese superoxide dismutase, C-terminal domain"/>
    <property type="match status" value="1"/>
</dbReference>
<dbReference type="Pfam" id="PF13424">
    <property type="entry name" value="TPR_12"/>
    <property type="match status" value="1"/>
</dbReference>
<organism evidence="9 10">
    <name type="scientific">Hermanssonia centrifuga</name>
    <dbReference type="NCBI Taxonomy" id="98765"/>
    <lineage>
        <taxon>Eukaryota</taxon>
        <taxon>Fungi</taxon>
        <taxon>Dikarya</taxon>
        <taxon>Basidiomycota</taxon>
        <taxon>Agaricomycotina</taxon>
        <taxon>Agaricomycetes</taxon>
        <taxon>Polyporales</taxon>
        <taxon>Meruliaceae</taxon>
        <taxon>Hermanssonia</taxon>
    </lineage>
</organism>
<dbReference type="GO" id="GO:0004784">
    <property type="term" value="F:superoxide dismutase activity"/>
    <property type="evidence" value="ECO:0007669"/>
    <property type="project" value="InterPro"/>
</dbReference>
<dbReference type="InterPro" id="IPR041243">
    <property type="entry name" value="STI1/HOP_DP"/>
</dbReference>
<feature type="repeat" description="TPR" evidence="6">
    <location>
        <begin position="635"/>
        <end position="668"/>
    </location>
</feature>
<name>A0A4S4KRQ1_9APHY</name>
<dbReference type="GO" id="GO:0042030">
    <property type="term" value="F:ATPase inhibitor activity"/>
    <property type="evidence" value="ECO:0007669"/>
    <property type="project" value="UniProtKB-ARBA"/>
</dbReference>
<dbReference type="AlphaFoldDB" id="A0A4S4KRQ1"/>
<accession>A0A4S4KRQ1</accession>
<dbReference type="InterPro" id="IPR011990">
    <property type="entry name" value="TPR-like_helical_dom_sf"/>
</dbReference>
<feature type="compositionally biased region" description="Low complexity" evidence="7">
    <location>
        <begin position="186"/>
        <end position="195"/>
    </location>
</feature>
<dbReference type="PANTHER" id="PTHR22904:SF523">
    <property type="entry name" value="STRESS-INDUCED-PHOSPHOPROTEIN 1"/>
    <property type="match status" value="1"/>
</dbReference>
<dbReference type="EMBL" id="SGPJ01000076">
    <property type="protein sequence ID" value="THG99549.1"/>
    <property type="molecule type" value="Genomic_DNA"/>
</dbReference>